<dbReference type="AlphaFoldDB" id="A0A9P0FKV0"/>
<feature type="compositionally biased region" description="Polar residues" evidence="1">
    <location>
        <begin position="71"/>
        <end position="80"/>
    </location>
</feature>
<proteinExistence type="predicted"/>
<name>A0A9P0FKV0_BRAAE</name>
<dbReference type="OrthoDB" id="8191915at2759"/>
<organism evidence="2 3">
    <name type="scientific">Brassicogethes aeneus</name>
    <name type="common">Rape pollen beetle</name>
    <name type="synonym">Meligethes aeneus</name>
    <dbReference type="NCBI Taxonomy" id="1431903"/>
    <lineage>
        <taxon>Eukaryota</taxon>
        <taxon>Metazoa</taxon>
        <taxon>Ecdysozoa</taxon>
        <taxon>Arthropoda</taxon>
        <taxon>Hexapoda</taxon>
        <taxon>Insecta</taxon>
        <taxon>Pterygota</taxon>
        <taxon>Neoptera</taxon>
        <taxon>Endopterygota</taxon>
        <taxon>Coleoptera</taxon>
        <taxon>Polyphaga</taxon>
        <taxon>Cucujiformia</taxon>
        <taxon>Nitidulidae</taxon>
        <taxon>Meligethinae</taxon>
        <taxon>Brassicogethes</taxon>
    </lineage>
</organism>
<feature type="region of interest" description="Disordered" evidence="1">
    <location>
        <begin position="597"/>
        <end position="623"/>
    </location>
</feature>
<evidence type="ECO:0008006" key="4">
    <source>
        <dbReference type="Google" id="ProtNLM"/>
    </source>
</evidence>
<protein>
    <recommendedName>
        <fullName evidence="4">DUF4806 domain-containing protein</fullName>
    </recommendedName>
</protein>
<evidence type="ECO:0000256" key="1">
    <source>
        <dbReference type="SAM" id="MobiDB-lite"/>
    </source>
</evidence>
<accession>A0A9P0FKV0</accession>
<keyword evidence="3" id="KW-1185">Reference proteome</keyword>
<dbReference type="EMBL" id="OV121137">
    <property type="protein sequence ID" value="CAH0558730.1"/>
    <property type="molecule type" value="Genomic_DNA"/>
</dbReference>
<feature type="compositionally biased region" description="Acidic residues" evidence="1">
    <location>
        <begin position="108"/>
        <end position="128"/>
    </location>
</feature>
<dbReference type="PANTHER" id="PTHR33053">
    <property type="entry name" value="PROTEIN, PUTATIVE-RELATED"/>
    <property type="match status" value="1"/>
</dbReference>
<dbReference type="Proteomes" id="UP001154078">
    <property type="component" value="Chromosome 6"/>
</dbReference>
<gene>
    <name evidence="2" type="ORF">MELIAE_LOCUS8992</name>
</gene>
<reference evidence="2" key="1">
    <citation type="submission" date="2021-12" db="EMBL/GenBank/DDBJ databases">
        <authorList>
            <person name="King R."/>
        </authorList>
    </citation>
    <scope>NUCLEOTIDE SEQUENCE</scope>
</reference>
<sequence>MSSKFKKNWDIGPRQMRRKIETLRKTLHSNRTVQDASIASTSRELHAIDLSQSNGRPVENAARSIGDGVSSELSESGSNFDHQEQSDLEVGPDPPSSEDGTDSRENETDSDENERDDVDNEGEEDPNENIEIVDVIPEAPPDLRYNCIRSLKNAFLTANMSHAQQKVILRTLRSEPFGLLHVPKDPRTIMATPSTVVRNLIQNVSGGKYVHFGFENLVIEKLRLLSPLKIPQLIYIDFSTDGGQVFKSGSLQFWPIQFRLFNVFPKRPLFAGVFVSDTKPSDPFEFFDQFVAEITTVTENGGINFQNRLIPVHIRCFIADAPARAFALNHFGHMSCDACSKCSVEGNGHLGPTVFLGVEHNPRTDENYRNLVYDGHQKGSSPLSAIMGLVTQVPFECMHLIYLGVTKKILSAILEGKYAHTRLNARKINILNARMQIIRDYCSSDFGRRPAPLSKYSRFKATEFRQFLLYTACAVLQNVISDECYRHFMLLSCVTRLLSFVEIEEEHFVFCENALKSFVQMAKILYGEQFLSYNIHGLLHVVEDVRKFGRIESYSAFCFENNMREITKNIRKPEKVLEQYYKRVKEPMEEMNRKKLKRMMPSTSRGRVPLKNPKYIDSSESDSRSICPSKKGLLEEWSTLRILAETKKSSNKNILQKKAINEKKEKAILEFDFDSNKYIPETEETDQENDVLQKVWELLQDSNERIRNIEKRVTNNENCLREINEKMLALEEKIDHSKPSQLVTVAVEGFPLKTIEEFEEMEKPENDSKRSEMASRLAVIGAEKLRNFAYLMVEECMADELVEKFSWCGNRGNKMLFKTQLCAMFLDAAQECNRFSGPANYAELKLHIDEVFRSIKQRIKKTKEEEIIIEVRDQTVEDEVEYEVEDEVEDELEDEVEDEVESCNNEGSYVLNFLRKYKSGFRFPDLQDISTVSREDIVSKIPKQHQMQHQELQG</sequence>
<feature type="region of interest" description="Disordered" evidence="1">
    <location>
        <begin position="49"/>
        <end position="135"/>
    </location>
</feature>
<evidence type="ECO:0000313" key="3">
    <source>
        <dbReference type="Proteomes" id="UP001154078"/>
    </source>
</evidence>
<evidence type="ECO:0000313" key="2">
    <source>
        <dbReference type="EMBL" id="CAH0558730.1"/>
    </source>
</evidence>